<evidence type="ECO:0000313" key="2">
    <source>
        <dbReference type="Proteomes" id="UP000317178"/>
    </source>
</evidence>
<dbReference type="KEGG" id="plon:Pla110_26870"/>
<organism evidence="1 2">
    <name type="scientific">Polystyrenella longa</name>
    <dbReference type="NCBI Taxonomy" id="2528007"/>
    <lineage>
        <taxon>Bacteria</taxon>
        <taxon>Pseudomonadati</taxon>
        <taxon>Planctomycetota</taxon>
        <taxon>Planctomycetia</taxon>
        <taxon>Planctomycetales</taxon>
        <taxon>Planctomycetaceae</taxon>
        <taxon>Polystyrenella</taxon>
    </lineage>
</organism>
<proteinExistence type="predicted"/>
<gene>
    <name evidence="1" type="ORF">Pla110_26870</name>
</gene>
<accession>A0A518CNZ8</accession>
<dbReference type="AlphaFoldDB" id="A0A518CNZ8"/>
<name>A0A518CNZ8_9PLAN</name>
<keyword evidence="2" id="KW-1185">Reference proteome</keyword>
<dbReference type="Proteomes" id="UP000317178">
    <property type="component" value="Chromosome"/>
</dbReference>
<evidence type="ECO:0000313" key="1">
    <source>
        <dbReference type="EMBL" id="QDU80951.1"/>
    </source>
</evidence>
<protein>
    <submittedName>
        <fullName evidence="1">Uncharacterized protein</fullName>
    </submittedName>
</protein>
<dbReference type="EMBL" id="CP036281">
    <property type="protein sequence ID" value="QDU80951.1"/>
    <property type="molecule type" value="Genomic_DNA"/>
</dbReference>
<reference evidence="1 2" key="1">
    <citation type="submission" date="2019-02" db="EMBL/GenBank/DDBJ databases">
        <title>Deep-cultivation of Planctomycetes and their phenomic and genomic characterization uncovers novel biology.</title>
        <authorList>
            <person name="Wiegand S."/>
            <person name="Jogler M."/>
            <person name="Boedeker C."/>
            <person name="Pinto D."/>
            <person name="Vollmers J."/>
            <person name="Rivas-Marin E."/>
            <person name="Kohn T."/>
            <person name="Peeters S.H."/>
            <person name="Heuer A."/>
            <person name="Rast P."/>
            <person name="Oberbeckmann S."/>
            <person name="Bunk B."/>
            <person name="Jeske O."/>
            <person name="Meyerdierks A."/>
            <person name="Storesund J.E."/>
            <person name="Kallscheuer N."/>
            <person name="Luecker S."/>
            <person name="Lage O.M."/>
            <person name="Pohl T."/>
            <person name="Merkel B.J."/>
            <person name="Hornburger P."/>
            <person name="Mueller R.-W."/>
            <person name="Bruemmer F."/>
            <person name="Labrenz M."/>
            <person name="Spormann A.M."/>
            <person name="Op den Camp H."/>
            <person name="Overmann J."/>
            <person name="Amann R."/>
            <person name="Jetten M.S.M."/>
            <person name="Mascher T."/>
            <person name="Medema M.H."/>
            <person name="Devos D.P."/>
            <person name="Kaster A.-K."/>
            <person name="Ovreas L."/>
            <person name="Rohde M."/>
            <person name="Galperin M.Y."/>
            <person name="Jogler C."/>
        </authorList>
    </citation>
    <scope>NUCLEOTIDE SEQUENCE [LARGE SCALE GENOMIC DNA]</scope>
    <source>
        <strain evidence="1 2">Pla110</strain>
    </source>
</reference>
<sequence length="298" mass="31012">MLLTTMLLQVQVNAGNESGVARISDQGTQAIQQTGFTSHLMQAPACDSCGDSSACCSTEFPPVADCGCPEANCACPEACPVVDCGCPEPVCGCPEPICGCPEDCGVAYTTCLPEMPCDSCTSCDSCAIGTNCGCDSSTGGCNGGCDAGGYNNGCNGSCDGNCDSCNSCKGGFCDAYHRASCRFMGRNQAQSRRLASHFCNSIDRGFRQLFVNGNKHSYFCPEGSGGQGTPPVGCYDMIYSANPQQFDQRDGSVYAAQAYGVPVSVPLAPNVKQAYNYSWGVPSSRLTRISRVAPPNSP</sequence>